<sequence length="86" mass="9944">MTDLEIHEKIKQQISQLPPEQLSLLSEFLDSLLTKNTVNQKQLLRISPIKRGKKAGDLLQYAGTWQGDDLEDCLRFVQETRSQTQF</sequence>
<evidence type="ECO:0000313" key="1">
    <source>
        <dbReference type="EMBL" id="GCL37425.1"/>
    </source>
</evidence>
<evidence type="ECO:0000313" key="2">
    <source>
        <dbReference type="Proteomes" id="UP000300142"/>
    </source>
</evidence>
<dbReference type="Proteomes" id="UP000300142">
    <property type="component" value="Unassembled WGS sequence"/>
</dbReference>
<dbReference type="EMBL" id="BJCE01000077">
    <property type="protein sequence ID" value="GCL37425.1"/>
    <property type="molecule type" value="Genomic_DNA"/>
</dbReference>
<protein>
    <recommendedName>
        <fullName evidence="3">DUF2281 domain-containing protein</fullName>
    </recommendedName>
</protein>
<reference evidence="2" key="1">
    <citation type="submission" date="2019-02" db="EMBL/GenBank/DDBJ databases">
        <title>Draft genome sequence of Sphaerospermopsis reniformis NIES-1949.</title>
        <authorList>
            <person name="Yamaguchi H."/>
            <person name="Suzuki S."/>
            <person name="Kawachi M."/>
        </authorList>
    </citation>
    <scope>NUCLEOTIDE SEQUENCE [LARGE SCALE GENOMIC DNA]</scope>
    <source>
        <strain evidence="2">NIES-1949</strain>
    </source>
</reference>
<evidence type="ECO:0008006" key="3">
    <source>
        <dbReference type="Google" id="ProtNLM"/>
    </source>
</evidence>
<gene>
    <name evidence="1" type="ORF">SR1949_25350</name>
</gene>
<name>A0A479ZXP5_9CYAN</name>
<dbReference type="AlphaFoldDB" id="A0A479ZXP5"/>
<keyword evidence="2" id="KW-1185">Reference proteome</keyword>
<dbReference type="RefSeq" id="WP_096571035.1">
    <property type="nucleotide sequence ID" value="NZ_BJCE01000077.1"/>
</dbReference>
<accession>A0A479ZXP5</accession>
<comment type="caution">
    <text evidence="1">The sequence shown here is derived from an EMBL/GenBank/DDBJ whole genome shotgun (WGS) entry which is preliminary data.</text>
</comment>
<organism evidence="1 2">
    <name type="scientific">Sphaerospermopsis reniformis</name>
    <dbReference type="NCBI Taxonomy" id="531300"/>
    <lineage>
        <taxon>Bacteria</taxon>
        <taxon>Bacillati</taxon>
        <taxon>Cyanobacteriota</taxon>
        <taxon>Cyanophyceae</taxon>
        <taxon>Nostocales</taxon>
        <taxon>Aphanizomenonaceae</taxon>
        <taxon>Sphaerospermopsis</taxon>
    </lineage>
</organism>
<proteinExistence type="predicted"/>